<dbReference type="GO" id="GO:0008270">
    <property type="term" value="F:zinc ion binding"/>
    <property type="evidence" value="ECO:0007669"/>
    <property type="project" value="UniProtKB-UniRule"/>
</dbReference>
<keyword evidence="3 12" id="KW-0808">Transferase</keyword>
<keyword evidence="10 12" id="KW-0238">DNA-binding</keyword>
<dbReference type="GO" id="GO:0000428">
    <property type="term" value="C:DNA-directed RNA polymerase complex"/>
    <property type="evidence" value="ECO:0007669"/>
    <property type="project" value="UniProtKB-KW"/>
</dbReference>
<proteinExistence type="inferred from homology"/>
<dbReference type="Gene3D" id="3.90.980.10">
    <property type="entry name" value="DNA primase, catalytic core, N-terminal domain"/>
    <property type="match status" value="1"/>
</dbReference>
<dbReference type="GO" id="GO:1990077">
    <property type="term" value="C:primosome complex"/>
    <property type="evidence" value="ECO:0007669"/>
    <property type="project" value="UniProtKB-KW"/>
</dbReference>
<dbReference type="SMART" id="SM00400">
    <property type="entry name" value="ZnF_CHCC"/>
    <property type="match status" value="1"/>
</dbReference>
<feature type="zinc finger region" description="CHC2-type" evidence="12">
    <location>
        <begin position="39"/>
        <end position="63"/>
    </location>
</feature>
<dbReference type="InterPro" id="IPR006295">
    <property type="entry name" value="DNA_primase_DnaG"/>
</dbReference>
<reference evidence="15" key="1">
    <citation type="submission" date="2021-01" db="EMBL/GenBank/DDBJ databases">
        <title>Modified the classification status of verrucomicrobia.</title>
        <authorList>
            <person name="Feng X."/>
        </authorList>
    </citation>
    <scope>NUCLEOTIDE SEQUENCE</scope>
    <source>
        <strain evidence="15">KCTC 22041</strain>
    </source>
</reference>
<evidence type="ECO:0000256" key="9">
    <source>
        <dbReference type="ARBA" id="ARBA00022842"/>
    </source>
</evidence>
<dbReference type="EC" id="2.7.7.101" evidence="12"/>
<dbReference type="InterPro" id="IPR034151">
    <property type="entry name" value="TOPRIM_DnaG_bac"/>
</dbReference>
<dbReference type="InterPro" id="IPR019475">
    <property type="entry name" value="DNA_primase_DnaB-bd"/>
</dbReference>
<evidence type="ECO:0000256" key="8">
    <source>
        <dbReference type="ARBA" id="ARBA00022833"/>
    </source>
</evidence>
<evidence type="ECO:0000256" key="3">
    <source>
        <dbReference type="ARBA" id="ARBA00022679"/>
    </source>
</evidence>
<dbReference type="EMBL" id="JAENIJ010000004">
    <property type="protein sequence ID" value="MBK1881524.1"/>
    <property type="molecule type" value="Genomic_DNA"/>
</dbReference>
<keyword evidence="7 12" id="KW-0863">Zinc-finger</keyword>
<feature type="region of interest" description="Disordered" evidence="13">
    <location>
        <begin position="434"/>
        <end position="460"/>
    </location>
</feature>
<evidence type="ECO:0000256" key="4">
    <source>
        <dbReference type="ARBA" id="ARBA00022695"/>
    </source>
</evidence>
<name>A0A934VVH2_9BACT</name>
<evidence type="ECO:0000256" key="5">
    <source>
        <dbReference type="ARBA" id="ARBA00022705"/>
    </source>
</evidence>
<dbReference type="SMART" id="SM00493">
    <property type="entry name" value="TOPRIM"/>
    <property type="match status" value="1"/>
</dbReference>
<evidence type="ECO:0000256" key="1">
    <source>
        <dbReference type="ARBA" id="ARBA00022478"/>
    </source>
</evidence>
<keyword evidence="2 12" id="KW-0639">Primosome</keyword>
<keyword evidence="5 12" id="KW-0235">DNA replication</keyword>
<dbReference type="CDD" id="cd03364">
    <property type="entry name" value="TOPRIM_DnaG_primases"/>
    <property type="match status" value="1"/>
</dbReference>
<comment type="subunit">
    <text evidence="12">Monomer. Interacts with DnaB.</text>
</comment>
<dbReference type="Gene3D" id="3.90.580.10">
    <property type="entry name" value="Zinc finger, CHC2-type domain"/>
    <property type="match status" value="1"/>
</dbReference>
<dbReference type="Gene3D" id="3.40.1360.10">
    <property type="match status" value="1"/>
</dbReference>
<dbReference type="InterPro" id="IPR050219">
    <property type="entry name" value="DnaG_primase"/>
</dbReference>
<dbReference type="GO" id="GO:0003899">
    <property type="term" value="F:DNA-directed RNA polymerase activity"/>
    <property type="evidence" value="ECO:0007669"/>
    <property type="project" value="UniProtKB-UniRule"/>
</dbReference>
<comment type="catalytic activity">
    <reaction evidence="12">
        <text>ssDNA + n NTP = ssDNA/pppN(pN)n-1 hybrid + (n-1) diphosphate.</text>
        <dbReference type="EC" id="2.7.7.101"/>
    </reaction>
</comment>
<keyword evidence="8 12" id="KW-0862">Zinc</keyword>
<gene>
    <name evidence="12 15" type="primary">dnaG</name>
    <name evidence="15" type="ORF">JIN85_03795</name>
</gene>
<dbReference type="Pfam" id="PF01807">
    <property type="entry name" value="Zn_ribbon_DnaG"/>
    <property type="match status" value="1"/>
</dbReference>
<keyword evidence="16" id="KW-1185">Reference proteome</keyword>
<dbReference type="InterPro" id="IPR006171">
    <property type="entry name" value="TOPRIM_dom"/>
</dbReference>
<dbReference type="GO" id="GO:0006269">
    <property type="term" value="P:DNA replication, synthesis of primer"/>
    <property type="evidence" value="ECO:0007669"/>
    <property type="project" value="UniProtKB-UniRule"/>
</dbReference>
<evidence type="ECO:0000256" key="10">
    <source>
        <dbReference type="ARBA" id="ARBA00023125"/>
    </source>
</evidence>
<dbReference type="PANTHER" id="PTHR30313">
    <property type="entry name" value="DNA PRIMASE"/>
    <property type="match status" value="1"/>
</dbReference>
<keyword evidence="4 12" id="KW-0548">Nucleotidyltransferase</keyword>
<dbReference type="Pfam" id="PF08275">
    <property type="entry name" value="DNAG_N"/>
    <property type="match status" value="1"/>
</dbReference>
<dbReference type="SUPFAM" id="SSF57783">
    <property type="entry name" value="Zinc beta-ribbon"/>
    <property type="match status" value="1"/>
</dbReference>
<dbReference type="Proteomes" id="UP000603141">
    <property type="component" value="Unassembled WGS sequence"/>
</dbReference>
<dbReference type="RefSeq" id="WP_200267808.1">
    <property type="nucleotide sequence ID" value="NZ_JAENIJ010000004.1"/>
</dbReference>
<comment type="domain">
    <text evidence="12">Contains an N-terminal zinc-binding domain, a central core domain that contains the primase activity, and a C-terminal DnaB-binding domain.</text>
</comment>
<evidence type="ECO:0000256" key="7">
    <source>
        <dbReference type="ARBA" id="ARBA00022771"/>
    </source>
</evidence>
<dbReference type="Pfam" id="PF10410">
    <property type="entry name" value="DnaB_bind"/>
    <property type="match status" value="1"/>
</dbReference>
<comment type="similarity">
    <text evidence="12">Belongs to the DnaG primase family.</text>
</comment>
<evidence type="ECO:0000256" key="11">
    <source>
        <dbReference type="ARBA" id="ARBA00023163"/>
    </source>
</evidence>
<dbReference type="HAMAP" id="MF_00974">
    <property type="entry name" value="DNA_primase_DnaG"/>
    <property type="match status" value="1"/>
</dbReference>
<feature type="domain" description="Toprim" evidence="14">
    <location>
        <begin position="265"/>
        <end position="346"/>
    </location>
</feature>
<dbReference type="GO" id="GO:0005737">
    <property type="term" value="C:cytoplasm"/>
    <property type="evidence" value="ECO:0007669"/>
    <property type="project" value="TreeGrafter"/>
</dbReference>
<sequence length="633" mass="69770">MAQIPKDTVEQVLLATDIAELIGSYIPVKRQGSQFKALCPFHNEKTPSFTINPHRQTFHCFGCGKGGDAIAFIREYENLPFTDAVQRLAQRAGITVVETESNPQEERARRARGRLLDLHRESAAFFHRLLMKDPAAAHARAYMKSREFGPEMAKRWQVGWMPENPKVFLDWAREQKYTGRELLEGGLVGLKAEGNPRAGVYVRFRDRLMFPISNEIGDVVAFTARKLNEAQPGGKYINSIETAIFRKSNILFGLDRARKAILKEKSALLCEGQLDAICCHEAGVEQAIATSGTACTQQHARLLKRYTKAVLLCFDGDGAGIAASQRAFGELVAEGLSVKMVQLPSGDDPDSFLRAHGVEAFRRLLENADDFFEAKLKRARKNGDLDSAAERAVVVNDCANLLAAMSDPVARDHQINVVASHLQLSSSALRQAIAQAKKQADRRAPAESPDVPDSQQQAEPTPMHRIVSWISHLALSSGPAQHFLAEQFETLHEASRWLEGVPLLEKILAVAPDPRSSAAVNAFIGGLPEKDRLALLKDPIGLEGAPDDGMQAAEHALALLSATVLHKRDAAVKAALREPGLKAERMMELLEEAKEISSLMRGIGQRSEFDDELPASTWKPKTPPWKKWNGKKA</sequence>
<keyword evidence="6 12" id="KW-0479">Metal-binding</keyword>
<dbReference type="Pfam" id="PF13155">
    <property type="entry name" value="Toprim_2"/>
    <property type="match status" value="1"/>
</dbReference>
<dbReference type="AlphaFoldDB" id="A0A934VVH2"/>
<dbReference type="InterPro" id="IPR036977">
    <property type="entry name" value="DNA_primase_Znf_CHC2"/>
</dbReference>
<comment type="function">
    <text evidence="12">RNA polymerase that catalyzes the synthesis of short RNA molecules used as primers for DNA polymerase during DNA replication.</text>
</comment>
<evidence type="ECO:0000313" key="15">
    <source>
        <dbReference type="EMBL" id="MBK1881524.1"/>
    </source>
</evidence>
<dbReference type="PANTHER" id="PTHR30313:SF2">
    <property type="entry name" value="DNA PRIMASE"/>
    <property type="match status" value="1"/>
</dbReference>
<dbReference type="PROSITE" id="PS50880">
    <property type="entry name" value="TOPRIM"/>
    <property type="match status" value="1"/>
</dbReference>
<evidence type="ECO:0000256" key="12">
    <source>
        <dbReference type="HAMAP-Rule" id="MF_00974"/>
    </source>
</evidence>
<comment type="cofactor">
    <cofactor evidence="12">
        <name>Zn(2+)</name>
        <dbReference type="ChEBI" id="CHEBI:29105"/>
    </cofactor>
    <text evidence="12">Binds 1 zinc ion per monomer.</text>
</comment>
<evidence type="ECO:0000313" key="16">
    <source>
        <dbReference type="Proteomes" id="UP000603141"/>
    </source>
</evidence>
<organism evidence="15 16">
    <name type="scientific">Luteolibacter pohnpeiensis</name>
    <dbReference type="NCBI Taxonomy" id="454153"/>
    <lineage>
        <taxon>Bacteria</taxon>
        <taxon>Pseudomonadati</taxon>
        <taxon>Verrucomicrobiota</taxon>
        <taxon>Verrucomicrobiia</taxon>
        <taxon>Verrucomicrobiales</taxon>
        <taxon>Verrucomicrobiaceae</taxon>
        <taxon>Luteolibacter</taxon>
    </lineage>
</organism>
<dbReference type="SUPFAM" id="SSF56731">
    <property type="entry name" value="DNA primase core"/>
    <property type="match status" value="1"/>
</dbReference>
<dbReference type="InterPro" id="IPR037068">
    <property type="entry name" value="DNA_primase_core_N_sf"/>
</dbReference>
<dbReference type="InterPro" id="IPR013264">
    <property type="entry name" value="DNAG_N"/>
</dbReference>
<dbReference type="InterPro" id="IPR002694">
    <property type="entry name" value="Znf_CHC2"/>
</dbReference>
<evidence type="ECO:0000256" key="6">
    <source>
        <dbReference type="ARBA" id="ARBA00022723"/>
    </source>
</evidence>
<keyword evidence="11 12" id="KW-0804">Transcription</keyword>
<feature type="region of interest" description="Disordered" evidence="13">
    <location>
        <begin position="608"/>
        <end position="633"/>
    </location>
</feature>
<accession>A0A934VVH2</accession>
<comment type="caution">
    <text evidence="15">The sequence shown here is derived from an EMBL/GenBank/DDBJ whole genome shotgun (WGS) entry which is preliminary data.</text>
</comment>
<evidence type="ECO:0000259" key="14">
    <source>
        <dbReference type="PROSITE" id="PS50880"/>
    </source>
</evidence>
<evidence type="ECO:0000256" key="2">
    <source>
        <dbReference type="ARBA" id="ARBA00022515"/>
    </source>
</evidence>
<dbReference type="FunFam" id="3.90.580.10:FF:000001">
    <property type="entry name" value="DNA primase"/>
    <property type="match status" value="1"/>
</dbReference>
<dbReference type="GO" id="GO:0003677">
    <property type="term" value="F:DNA binding"/>
    <property type="evidence" value="ECO:0007669"/>
    <property type="project" value="UniProtKB-KW"/>
</dbReference>
<dbReference type="InterPro" id="IPR030846">
    <property type="entry name" value="DnaG_bac"/>
</dbReference>
<keyword evidence="9" id="KW-0460">Magnesium</keyword>
<keyword evidence="1 12" id="KW-0240">DNA-directed RNA polymerase</keyword>
<dbReference type="NCBIfam" id="TIGR01391">
    <property type="entry name" value="dnaG"/>
    <property type="match status" value="1"/>
</dbReference>
<evidence type="ECO:0000256" key="13">
    <source>
        <dbReference type="SAM" id="MobiDB-lite"/>
    </source>
</evidence>
<protein>
    <recommendedName>
        <fullName evidence="12">DNA primase</fullName>
        <ecNumber evidence="12">2.7.7.101</ecNumber>
    </recommendedName>
</protein>